<dbReference type="SUPFAM" id="SSF53613">
    <property type="entry name" value="Ribokinase-like"/>
    <property type="match status" value="1"/>
</dbReference>
<dbReference type="GO" id="GO:0008478">
    <property type="term" value="F:pyridoxal kinase activity"/>
    <property type="evidence" value="ECO:0007669"/>
    <property type="project" value="UniProtKB-EC"/>
</dbReference>
<dbReference type="Proteomes" id="UP000435648">
    <property type="component" value="Chromosome"/>
</dbReference>
<evidence type="ECO:0000256" key="4">
    <source>
        <dbReference type="ARBA" id="ARBA00022777"/>
    </source>
</evidence>
<dbReference type="PANTHER" id="PTHR10534:SF2">
    <property type="entry name" value="PYRIDOXAL KINASE"/>
    <property type="match status" value="1"/>
</dbReference>
<dbReference type="NCBIfam" id="TIGR00687">
    <property type="entry name" value="pyridox_kin"/>
    <property type="match status" value="1"/>
</dbReference>
<feature type="domain" description="Pyridoxamine kinase/Phosphomethylpyrimidine kinase" evidence="6">
    <location>
        <begin position="87"/>
        <end position="259"/>
    </location>
</feature>
<gene>
    <name evidence="7" type="ORF">GH266_11425</name>
</gene>
<keyword evidence="2 7" id="KW-0808">Transferase</keyword>
<evidence type="ECO:0000256" key="3">
    <source>
        <dbReference type="ARBA" id="ARBA00022741"/>
    </source>
</evidence>
<reference evidence="7 8" key="1">
    <citation type="submission" date="2019-12" db="EMBL/GenBank/DDBJ databases">
        <title>The genome of Stappia indica PHM037.</title>
        <authorList>
            <person name="Kacar D."/>
            <person name="Galan B."/>
            <person name="Canedo L."/>
            <person name="Rodriguez P."/>
            <person name="de la Calle F."/>
            <person name="Garcia J.L."/>
        </authorList>
    </citation>
    <scope>NUCLEOTIDE SEQUENCE [LARGE SCALE GENOMIC DNA]</scope>
    <source>
        <strain evidence="7 8">PHM037</strain>
    </source>
</reference>
<dbReference type="InterPro" id="IPR004625">
    <property type="entry name" value="PyrdxlKinase"/>
</dbReference>
<evidence type="ECO:0000256" key="5">
    <source>
        <dbReference type="ARBA" id="ARBA00022840"/>
    </source>
</evidence>
<dbReference type="EC" id="2.7.1.35" evidence="1"/>
<dbReference type="RefSeq" id="WP_158194017.1">
    <property type="nucleotide sequence ID" value="NZ_CP046908.1"/>
</dbReference>
<dbReference type="CDD" id="cd01173">
    <property type="entry name" value="pyridoxal_pyridoxamine_kinase"/>
    <property type="match status" value="1"/>
</dbReference>
<evidence type="ECO:0000313" key="7">
    <source>
        <dbReference type="EMBL" id="QGZ35062.1"/>
    </source>
</evidence>
<dbReference type="OrthoDB" id="9800808at2"/>
<dbReference type="PANTHER" id="PTHR10534">
    <property type="entry name" value="PYRIDOXAL KINASE"/>
    <property type="match status" value="1"/>
</dbReference>
<evidence type="ECO:0000256" key="2">
    <source>
        <dbReference type="ARBA" id="ARBA00022679"/>
    </source>
</evidence>
<organism evidence="7 8">
    <name type="scientific">Stappia indica</name>
    <dbReference type="NCBI Taxonomy" id="538381"/>
    <lineage>
        <taxon>Bacteria</taxon>
        <taxon>Pseudomonadati</taxon>
        <taxon>Pseudomonadota</taxon>
        <taxon>Alphaproteobacteria</taxon>
        <taxon>Hyphomicrobiales</taxon>
        <taxon>Stappiaceae</taxon>
        <taxon>Stappia</taxon>
    </lineage>
</organism>
<dbReference type="Pfam" id="PF08543">
    <property type="entry name" value="Phos_pyr_kin"/>
    <property type="match status" value="1"/>
</dbReference>
<dbReference type="KEGG" id="siw:GH266_11425"/>
<dbReference type="GO" id="GO:0005829">
    <property type="term" value="C:cytosol"/>
    <property type="evidence" value="ECO:0007669"/>
    <property type="project" value="TreeGrafter"/>
</dbReference>
<dbReference type="AlphaFoldDB" id="A0A857C977"/>
<evidence type="ECO:0000313" key="8">
    <source>
        <dbReference type="Proteomes" id="UP000435648"/>
    </source>
</evidence>
<sequence length="294" mass="31183">MTKLMPAAADARDVLVINSQVVRGSVGGRVTLFALERLGHQVWFLPTILLPWNPDEGRGHRHVQDDAGFAALADNLIGADLLPRIGAVVSGYLGSPSQAAAVARLVAAVRKANPRALYLCDPISGDDGDLYVPQETAAAVRDTLLPLADVATPNLFELQWMSGRRIESEADTIAAARALGPQRVLVTSAPAMRRNSTCNLLVTPRATIAAEHGLVPNAPHGTGDLMAATFTAGLLAGLDDETALKRSAGTVFEMVARSVKRHARDLLLADEQSSLINPMALVSCRRVLDAPLRA</sequence>
<keyword evidence="3" id="KW-0547">Nucleotide-binding</keyword>
<keyword evidence="4 7" id="KW-0418">Kinase</keyword>
<dbReference type="Gene3D" id="3.40.1190.20">
    <property type="match status" value="1"/>
</dbReference>
<evidence type="ECO:0000256" key="1">
    <source>
        <dbReference type="ARBA" id="ARBA00012104"/>
    </source>
</evidence>
<dbReference type="GO" id="GO:0005524">
    <property type="term" value="F:ATP binding"/>
    <property type="evidence" value="ECO:0007669"/>
    <property type="project" value="UniProtKB-KW"/>
</dbReference>
<dbReference type="InterPro" id="IPR013749">
    <property type="entry name" value="PM/HMP-P_kinase-1"/>
</dbReference>
<protein>
    <recommendedName>
        <fullName evidence="1">pyridoxal kinase</fullName>
        <ecNumber evidence="1">2.7.1.35</ecNumber>
    </recommendedName>
</protein>
<dbReference type="InterPro" id="IPR029056">
    <property type="entry name" value="Ribokinase-like"/>
</dbReference>
<dbReference type="EMBL" id="CP046908">
    <property type="protein sequence ID" value="QGZ35062.1"/>
    <property type="molecule type" value="Genomic_DNA"/>
</dbReference>
<keyword evidence="5" id="KW-0067">ATP-binding</keyword>
<name>A0A857C977_9HYPH</name>
<dbReference type="GO" id="GO:0009443">
    <property type="term" value="P:pyridoxal 5'-phosphate salvage"/>
    <property type="evidence" value="ECO:0007669"/>
    <property type="project" value="InterPro"/>
</dbReference>
<proteinExistence type="predicted"/>
<evidence type="ECO:0000259" key="6">
    <source>
        <dbReference type="Pfam" id="PF08543"/>
    </source>
</evidence>
<accession>A0A857C977</accession>